<accession>A0ABY5JN90</accession>
<dbReference type="EMBL" id="CP101914">
    <property type="protein sequence ID" value="UUI01285.1"/>
    <property type="molecule type" value="Genomic_DNA"/>
</dbReference>
<protein>
    <submittedName>
        <fullName evidence="1">Sporulation inhibitor of replication protein SirA</fullName>
    </submittedName>
</protein>
<reference evidence="1" key="1">
    <citation type="submission" date="2022-07" db="EMBL/GenBank/DDBJ databases">
        <title>FELIX.</title>
        <authorList>
            <person name="Wan K.H."/>
            <person name="Park S."/>
            <person name="Lawrence Q."/>
            <person name="Eichenberger J.P."/>
            <person name="Booth B.W."/>
            <person name="Piaggio A.J."/>
            <person name="Chandler J.C."/>
            <person name="Franklin A.B."/>
            <person name="Celniker S.E."/>
        </authorList>
    </citation>
    <scope>NUCLEOTIDE SEQUENCE</scope>
    <source>
        <strain evidence="1">QA-1986 374</strain>
    </source>
</reference>
<gene>
    <name evidence="1" type="primary">sirA</name>
    <name evidence="1" type="ORF">NP439_14580</name>
</gene>
<proteinExistence type="predicted"/>
<dbReference type="RefSeq" id="WP_256706706.1">
    <property type="nucleotide sequence ID" value="NZ_CP101914.1"/>
</dbReference>
<dbReference type="Proteomes" id="UP001059773">
    <property type="component" value="Chromosome"/>
</dbReference>
<name>A0ABY5JN90_9BACI</name>
<sequence length="152" mass="18143">MNEYAIYWIEENVAKNYFHKSDLLHRFFLECAEKKDEIIIRKQFRYITRKIHFYKFAMHLKTFSSPDINVKRIGNRVLVKKGEEALCLYIENGELILKCNHLVTAMSLLFPVLEDIHPYFFVQGKDTSQYGWISPKPIKAQEDESQVLYNFL</sequence>
<dbReference type="Gene3D" id="3.30.310.250">
    <property type="entry name" value="Sporulation inhibitor of replication protein SirA"/>
    <property type="match status" value="1"/>
</dbReference>
<evidence type="ECO:0000313" key="2">
    <source>
        <dbReference type="Proteomes" id="UP001059773"/>
    </source>
</evidence>
<keyword evidence="2" id="KW-1185">Reference proteome</keyword>
<dbReference type="Pfam" id="PF10747">
    <property type="entry name" value="SirA"/>
    <property type="match status" value="1"/>
</dbReference>
<organism evidence="1 2">
    <name type="scientific">Oceanobacillus jeddahense</name>
    <dbReference type="NCBI Taxonomy" id="1462527"/>
    <lineage>
        <taxon>Bacteria</taxon>
        <taxon>Bacillati</taxon>
        <taxon>Bacillota</taxon>
        <taxon>Bacilli</taxon>
        <taxon>Bacillales</taxon>
        <taxon>Bacillaceae</taxon>
        <taxon>Oceanobacillus</taxon>
    </lineage>
</organism>
<evidence type="ECO:0000313" key="1">
    <source>
        <dbReference type="EMBL" id="UUI01285.1"/>
    </source>
</evidence>
<dbReference type="InterPro" id="IPR038449">
    <property type="entry name" value="SirA_sf"/>
</dbReference>
<dbReference type="InterPro" id="IPR019683">
    <property type="entry name" value="SirA"/>
</dbReference>